<protein>
    <submittedName>
        <fullName evidence="12">Calcium and integrin-binding family member 2 isoform X3</fullName>
    </submittedName>
</protein>
<keyword evidence="6" id="KW-0479">Metal-binding</keyword>
<gene>
    <name evidence="12" type="primary">CIB2</name>
</gene>
<keyword evidence="7" id="KW-0677">Repeat</keyword>
<dbReference type="AlphaFoldDB" id="A0A3Q7QTE1"/>
<keyword evidence="4" id="KW-1003">Cell membrane</keyword>
<dbReference type="GO" id="GO:0005737">
    <property type="term" value="C:cytoplasm"/>
    <property type="evidence" value="ECO:0007669"/>
    <property type="project" value="UniProtKB-SubCell"/>
</dbReference>
<organism evidence="11 12">
    <name type="scientific">Callorhinus ursinus</name>
    <name type="common">Northern fur seal</name>
    <dbReference type="NCBI Taxonomy" id="34884"/>
    <lineage>
        <taxon>Eukaryota</taxon>
        <taxon>Metazoa</taxon>
        <taxon>Chordata</taxon>
        <taxon>Craniata</taxon>
        <taxon>Vertebrata</taxon>
        <taxon>Euteleostomi</taxon>
        <taxon>Mammalia</taxon>
        <taxon>Eutheria</taxon>
        <taxon>Laurasiatheria</taxon>
        <taxon>Carnivora</taxon>
        <taxon>Caniformia</taxon>
        <taxon>Pinnipedia</taxon>
        <taxon>Otariidae</taxon>
        <taxon>Callorhinus</taxon>
    </lineage>
</organism>
<evidence type="ECO:0000256" key="1">
    <source>
        <dbReference type="ARBA" id="ARBA00004138"/>
    </source>
</evidence>
<name>A0A3Q7QTE1_CALUR</name>
<proteinExistence type="predicted"/>
<comment type="subcellular location">
    <subcellularLocation>
        <location evidence="2">Cell membrane</location>
    </subcellularLocation>
    <subcellularLocation>
        <location evidence="1">Cell projection</location>
        <location evidence="1">Cilium</location>
    </subcellularLocation>
    <subcellularLocation>
        <location evidence="3">Cytoplasm</location>
    </subcellularLocation>
</comment>
<dbReference type="Proteomes" id="UP000286641">
    <property type="component" value="Unplaced"/>
</dbReference>
<dbReference type="GeneID" id="112840003"/>
<evidence type="ECO:0000256" key="7">
    <source>
        <dbReference type="ARBA" id="ARBA00022737"/>
    </source>
</evidence>
<keyword evidence="12" id="KW-0401">Integrin</keyword>
<evidence type="ECO:0000313" key="11">
    <source>
        <dbReference type="Proteomes" id="UP000286641"/>
    </source>
</evidence>
<evidence type="ECO:0000256" key="3">
    <source>
        <dbReference type="ARBA" id="ARBA00004496"/>
    </source>
</evidence>
<keyword evidence="5" id="KW-0963">Cytoplasm</keyword>
<keyword evidence="8" id="KW-0472">Membrane</keyword>
<dbReference type="GO" id="GO:0055074">
    <property type="term" value="P:calcium ion homeostasis"/>
    <property type="evidence" value="ECO:0007669"/>
    <property type="project" value="TreeGrafter"/>
</dbReference>
<evidence type="ECO:0000256" key="5">
    <source>
        <dbReference type="ARBA" id="ARBA00022490"/>
    </source>
</evidence>
<dbReference type="GO" id="GO:0005886">
    <property type="term" value="C:plasma membrane"/>
    <property type="evidence" value="ECO:0007669"/>
    <property type="project" value="UniProtKB-SubCell"/>
</dbReference>
<dbReference type="GO" id="GO:0005509">
    <property type="term" value="F:calcium ion binding"/>
    <property type="evidence" value="ECO:0007669"/>
    <property type="project" value="TreeGrafter"/>
</dbReference>
<keyword evidence="11" id="KW-1185">Reference proteome</keyword>
<dbReference type="GO" id="GO:0005929">
    <property type="term" value="C:cilium"/>
    <property type="evidence" value="ECO:0007669"/>
    <property type="project" value="UniProtKB-SubCell"/>
</dbReference>
<evidence type="ECO:0000313" key="12">
    <source>
        <dbReference type="RefSeq" id="XP_025748969.1"/>
    </source>
</evidence>
<dbReference type="PANTHER" id="PTHR45791">
    <property type="entry name" value="CALCIUM AND INTEGRIN BINDING FAMILY MEMBER 2"/>
    <property type="match status" value="1"/>
</dbReference>
<evidence type="ECO:0000256" key="2">
    <source>
        <dbReference type="ARBA" id="ARBA00004236"/>
    </source>
</evidence>
<evidence type="ECO:0000256" key="8">
    <source>
        <dbReference type="ARBA" id="ARBA00023136"/>
    </source>
</evidence>
<evidence type="ECO:0000256" key="6">
    <source>
        <dbReference type="ARBA" id="ARBA00022723"/>
    </source>
</evidence>
<dbReference type="InterPro" id="IPR051433">
    <property type="entry name" value="CIBP"/>
</dbReference>
<accession>A0A3Q7QTE1</accession>
<evidence type="ECO:0000256" key="10">
    <source>
        <dbReference type="SAM" id="MobiDB-lite"/>
    </source>
</evidence>
<evidence type="ECO:0000256" key="9">
    <source>
        <dbReference type="ARBA" id="ARBA00023273"/>
    </source>
</evidence>
<reference evidence="12" key="2">
    <citation type="submission" date="2025-08" db="UniProtKB">
        <authorList>
            <consortium name="RefSeq"/>
        </authorList>
    </citation>
    <scope>IDENTIFICATION</scope>
    <source>
        <tissue evidence="12">Blood</tissue>
    </source>
</reference>
<dbReference type="GO" id="GO:0032420">
    <property type="term" value="C:stereocilium"/>
    <property type="evidence" value="ECO:0007669"/>
    <property type="project" value="TreeGrafter"/>
</dbReference>
<dbReference type="GO" id="GO:0000287">
    <property type="term" value="F:magnesium ion binding"/>
    <property type="evidence" value="ECO:0007669"/>
    <property type="project" value="TreeGrafter"/>
</dbReference>
<keyword evidence="9" id="KW-0966">Cell projection</keyword>
<sequence>MGNKQTIFTEEQLDNYQDCTFFNKKDILKLHARFYELAPNLVPMDYRKSPIVHVPMSLIIQMPELRVRERPLLPGRRTPSRKGSWRLFLRTARGTSPSTTLWTCSPCCVSRLPGSSRQTMPSRSTTSTRTTSSVRRTWSAHWHGSPSRSWTKMRWCSCVKRSSRRPTWTATANWASQTLRT</sequence>
<dbReference type="GO" id="GO:0007229">
    <property type="term" value="P:integrin-mediated signaling pathway"/>
    <property type="evidence" value="ECO:0007669"/>
    <property type="project" value="UniProtKB-KW"/>
</dbReference>
<dbReference type="Gene3D" id="1.10.238.10">
    <property type="entry name" value="EF-hand"/>
    <property type="match status" value="1"/>
</dbReference>
<evidence type="ECO:0000256" key="4">
    <source>
        <dbReference type="ARBA" id="ARBA00022475"/>
    </source>
</evidence>
<reference key="1">
    <citation type="submission" date="2019-01" db="UniProtKB">
        <authorList>
            <consortium name="RefSeq"/>
        </authorList>
    </citation>
    <scope>IDENTIFICATION</scope>
</reference>
<dbReference type="CTD" id="10518"/>
<dbReference type="RefSeq" id="XP_025748969.1">
    <property type="nucleotide sequence ID" value="XM_025893184.1"/>
</dbReference>
<dbReference type="PANTHER" id="PTHR45791:SF5">
    <property type="entry name" value="CALCIUM AND INTEGRIN-BINDING FAMILY MEMBER 2"/>
    <property type="match status" value="1"/>
</dbReference>
<feature type="region of interest" description="Disordered" evidence="10">
    <location>
        <begin position="115"/>
        <end position="138"/>
    </location>
</feature>